<keyword evidence="2" id="KW-1185">Reference proteome</keyword>
<accession>A0A8H3YE03</accession>
<protein>
    <submittedName>
        <fullName evidence="1">Uncharacterized protein</fullName>
    </submittedName>
</protein>
<proteinExistence type="predicted"/>
<name>A0A8H3YE03_9TREE</name>
<evidence type="ECO:0000313" key="1">
    <source>
        <dbReference type="EMBL" id="GHJ85914.1"/>
    </source>
</evidence>
<dbReference type="Proteomes" id="UP000620104">
    <property type="component" value="Unassembled WGS sequence"/>
</dbReference>
<reference evidence="1" key="1">
    <citation type="submission" date="2020-07" db="EMBL/GenBank/DDBJ databases">
        <title>Draft Genome Sequence of a Deep-Sea Yeast, Naganishia (Cryptococcus) liquefaciens strain N6.</title>
        <authorList>
            <person name="Han Y.W."/>
            <person name="Kajitani R."/>
            <person name="Morimoto H."/>
            <person name="Parhat M."/>
            <person name="Tsubouchi H."/>
            <person name="Bakenova O."/>
            <person name="Ogata M."/>
            <person name="Argunhan B."/>
            <person name="Aoki R."/>
            <person name="Kajiwara S."/>
            <person name="Itoh T."/>
            <person name="Iwasaki H."/>
        </authorList>
    </citation>
    <scope>NUCLEOTIDE SEQUENCE</scope>
    <source>
        <strain evidence="1">N6</strain>
    </source>
</reference>
<organism evidence="1 2">
    <name type="scientific">Naganishia liquefaciens</name>
    <dbReference type="NCBI Taxonomy" id="104408"/>
    <lineage>
        <taxon>Eukaryota</taxon>
        <taxon>Fungi</taxon>
        <taxon>Dikarya</taxon>
        <taxon>Basidiomycota</taxon>
        <taxon>Agaricomycotina</taxon>
        <taxon>Tremellomycetes</taxon>
        <taxon>Filobasidiales</taxon>
        <taxon>Filobasidiaceae</taxon>
        <taxon>Naganishia</taxon>
    </lineage>
</organism>
<dbReference type="AlphaFoldDB" id="A0A8H3YE03"/>
<dbReference type="EMBL" id="BLZA01000016">
    <property type="protein sequence ID" value="GHJ85914.1"/>
    <property type="molecule type" value="Genomic_DNA"/>
</dbReference>
<sequence>MSNIPASPEAGAPDNKFNLRVWDAGLVVQELERNHLLPRDLTGSPTIRAMGVITPATKPKNRIKEGTFSGTAKAMTEVYHRIQMRRVLLGCLRDTAADE</sequence>
<evidence type="ECO:0000313" key="2">
    <source>
        <dbReference type="Proteomes" id="UP000620104"/>
    </source>
</evidence>
<gene>
    <name evidence="1" type="ORF">NliqN6_2316</name>
</gene>
<comment type="caution">
    <text evidence="1">The sequence shown here is derived from an EMBL/GenBank/DDBJ whole genome shotgun (WGS) entry which is preliminary data.</text>
</comment>